<evidence type="ECO:0000256" key="1">
    <source>
        <dbReference type="SAM" id="Phobius"/>
    </source>
</evidence>
<keyword evidence="1" id="KW-1133">Transmembrane helix</keyword>
<gene>
    <name evidence="2" type="ordered locus">At4g24000</name>
</gene>
<keyword evidence="1" id="KW-0472">Membrane</keyword>
<reference evidence="2" key="1">
    <citation type="submission" date="2005-03" db="EMBL/GenBank/DDBJ databases">
        <title>Large-scale analysis of RIKEN Arabidopsis full-length (RAFL) cDNAs.</title>
        <authorList>
            <person name="Totoki Y."/>
            <person name="Seki M."/>
            <person name="Ishida J."/>
            <person name="Nakajima M."/>
            <person name="Enju A."/>
            <person name="Kamiya A."/>
            <person name="Narusaka M."/>
            <person name="Shin-i T."/>
            <person name="Nakagawa M."/>
            <person name="Sakamoto N."/>
            <person name="Oishi K."/>
            <person name="Kohara Y."/>
            <person name="Kobayashi M."/>
            <person name="Toyoda A."/>
            <person name="Sakaki Y."/>
            <person name="Sakurai T."/>
            <person name="Iida K."/>
            <person name="Akiyama K."/>
            <person name="Satou M."/>
            <person name="Toyoda T."/>
            <person name="Konagaya A."/>
            <person name="Carninci P."/>
            <person name="Kawai J."/>
            <person name="Hayashizaki Y."/>
            <person name="Shinozaki K."/>
        </authorList>
    </citation>
    <scope>NUCLEOTIDE SEQUENCE</scope>
</reference>
<name>Q56WT1_ARATH</name>
<protein>
    <submittedName>
        <fullName evidence="2">Uncharacterized protein At4g24000</fullName>
    </submittedName>
</protein>
<proteinExistence type="evidence at transcript level"/>
<feature type="transmembrane region" description="Helical" evidence="1">
    <location>
        <begin position="18"/>
        <end position="36"/>
    </location>
</feature>
<dbReference type="AlphaFoldDB" id="Q56WT1"/>
<accession>Q56WT1</accession>
<dbReference type="EMBL" id="AK221952">
    <property type="protein sequence ID" value="BAD94425.1"/>
    <property type="molecule type" value="mRNA"/>
</dbReference>
<feature type="transmembrane region" description="Helical" evidence="1">
    <location>
        <begin position="48"/>
        <end position="67"/>
    </location>
</feature>
<evidence type="ECO:0000313" key="2">
    <source>
        <dbReference type="EMBL" id="BAD94425.1"/>
    </source>
</evidence>
<keyword evidence="1" id="KW-0812">Transmembrane</keyword>
<organism evidence="2">
    <name type="scientific">Arabidopsis thaliana</name>
    <name type="common">Mouse-ear cress</name>
    <dbReference type="NCBI Taxonomy" id="3702"/>
    <lineage>
        <taxon>Eukaryota</taxon>
        <taxon>Viridiplantae</taxon>
        <taxon>Streptophyta</taxon>
        <taxon>Embryophyta</taxon>
        <taxon>Tracheophyta</taxon>
        <taxon>Spermatophyta</taxon>
        <taxon>Magnoliopsida</taxon>
        <taxon>eudicotyledons</taxon>
        <taxon>Gunneridae</taxon>
        <taxon>Pentapetalae</taxon>
        <taxon>rosids</taxon>
        <taxon>malvids</taxon>
        <taxon>Brassicales</taxon>
        <taxon>Brassicaceae</taxon>
        <taxon>Camelineae</taxon>
        <taxon>Arabidopsis</taxon>
    </lineage>
</organism>
<sequence>MRGLYGIFTWGEGPVLELMLASFAVVNCLPIYEAMVLRIDDGKLPKRICFLAGLLSFVLTGSGYFFLK</sequence>